<protein>
    <submittedName>
        <fullName evidence="3">Uncharacterized protein</fullName>
    </submittedName>
</protein>
<dbReference type="EMBL" id="OV121136">
    <property type="protein sequence ID" value="CAH0557232.1"/>
    <property type="molecule type" value="Genomic_DNA"/>
</dbReference>
<proteinExistence type="predicted"/>
<dbReference type="GO" id="GO:0005615">
    <property type="term" value="C:extracellular space"/>
    <property type="evidence" value="ECO:0007669"/>
    <property type="project" value="TreeGrafter"/>
</dbReference>
<dbReference type="PRINTS" id="PR00947">
    <property type="entry name" value="CUTICLE"/>
</dbReference>
<dbReference type="Proteomes" id="UP001154078">
    <property type="component" value="Chromosome 5"/>
</dbReference>
<dbReference type="GO" id="GO:0031012">
    <property type="term" value="C:extracellular matrix"/>
    <property type="evidence" value="ECO:0007669"/>
    <property type="project" value="TreeGrafter"/>
</dbReference>
<organism evidence="3 4">
    <name type="scientific">Brassicogethes aeneus</name>
    <name type="common">Rape pollen beetle</name>
    <name type="synonym">Meligethes aeneus</name>
    <dbReference type="NCBI Taxonomy" id="1431903"/>
    <lineage>
        <taxon>Eukaryota</taxon>
        <taxon>Metazoa</taxon>
        <taxon>Ecdysozoa</taxon>
        <taxon>Arthropoda</taxon>
        <taxon>Hexapoda</taxon>
        <taxon>Insecta</taxon>
        <taxon>Pterygota</taxon>
        <taxon>Neoptera</taxon>
        <taxon>Endopterygota</taxon>
        <taxon>Coleoptera</taxon>
        <taxon>Polyphaga</taxon>
        <taxon>Cucujiformia</taxon>
        <taxon>Nitidulidae</taxon>
        <taxon>Meligethinae</taxon>
        <taxon>Brassicogethes</taxon>
    </lineage>
</organism>
<accession>A0A9P0B9N2</accession>
<keyword evidence="4" id="KW-1185">Reference proteome</keyword>
<sequence>RDPTTARRGDFWLLGFPSGPVRLSLANLAVPDSSGTSILTPSLVRTSGRRETLRTRTPDLKPSTEPDLQAAWITEGATLPLLGIVTLIATTQAGLLPGPAISAHGLALGPALGPALAPAYGHLGPYGPYGPALSPYGLPGPAILKAPIAPVVKTVPSVDYVAYPKYEFKYGVADGHTGDQKTQSEVRDGDVVKGSYSLVEPDGTVRTVTYTADDHNGFNAVVTRAGHASHPTVVAPKVLAAPAIAHGPVLAGPAISHGLGYGAPLGLGPLGYGGYLKG</sequence>
<dbReference type="PANTHER" id="PTHR12236:SF76">
    <property type="entry name" value="ADULT-SPECIFIC CUTICULAR PROTEIN ACP-20-LIKE PROTEIN"/>
    <property type="match status" value="1"/>
</dbReference>
<evidence type="ECO:0000256" key="2">
    <source>
        <dbReference type="PROSITE-ProRule" id="PRU00497"/>
    </source>
</evidence>
<dbReference type="OrthoDB" id="6427684at2759"/>
<dbReference type="InterPro" id="IPR000618">
    <property type="entry name" value="Insect_cuticle"/>
</dbReference>
<dbReference type="InterPro" id="IPR051217">
    <property type="entry name" value="Insect_Cuticle_Struc_Prot"/>
</dbReference>
<dbReference type="PROSITE" id="PS00233">
    <property type="entry name" value="CHIT_BIND_RR_1"/>
    <property type="match status" value="1"/>
</dbReference>
<dbReference type="PROSITE" id="PS51155">
    <property type="entry name" value="CHIT_BIND_RR_2"/>
    <property type="match status" value="1"/>
</dbReference>
<dbReference type="PANTHER" id="PTHR12236">
    <property type="entry name" value="STRUCTURAL CONTITUENT OF CUTICLE"/>
    <property type="match status" value="1"/>
</dbReference>
<dbReference type="GO" id="GO:0042302">
    <property type="term" value="F:structural constituent of cuticle"/>
    <property type="evidence" value="ECO:0007669"/>
    <property type="project" value="UniProtKB-UniRule"/>
</dbReference>
<dbReference type="InterPro" id="IPR031311">
    <property type="entry name" value="CHIT_BIND_RR_consensus"/>
</dbReference>
<name>A0A9P0B9N2_BRAAE</name>
<reference evidence="3" key="1">
    <citation type="submission" date="2021-12" db="EMBL/GenBank/DDBJ databases">
        <authorList>
            <person name="King R."/>
        </authorList>
    </citation>
    <scope>NUCLEOTIDE SEQUENCE</scope>
</reference>
<evidence type="ECO:0000256" key="1">
    <source>
        <dbReference type="ARBA" id="ARBA00022460"/>
    </source>
</evidence>
<evidence type="ECO:0000313" key="3">
    <source>
        <dbReference type="EMBL" id="CAH0557232.1"/>
    </source>
</evidence>
<keyword evidence="1 2" id="KW-0193">Cuticle</keyword>
<feature type="non-terminal residue" evidence="3">
    <location>
        <position position="1"/>
    </location>
</feature>
<dbReference type="Pfam" id="PF00379">
    <property type="entry name" value="Chitin_bind_4"/>
    <property type="match status" value="1"/>
</dbReference>
<dbReference type="AlphaFoldDB" id="A0A9P0B9N2"/>
<gene>
    <name evidence="3" type="ORF">MELIAE_LOCUS7997</name>
</gene>
<evidence type="ECO:0000313" key="4">
    <source>
        <dbReference type="Proteomes" id="UP001154078"/>
    </source>
</evidence>